<reference evidence="3 4" key="1">
    <citation type="submission" date="2018-05" db="EMBL/GenBank/DDBJ databases">
        <title>Genome sequencing and assembly of the regulated plant pathogen Lachnellula willkommii and related sister species for the development of diagnostic species identification markers.</title>
        <authorList>
            <person name="Giroux E."/>
            <person name="Bilodeau G."/>
        </authorList>
    </citation>
    <scope>NUCLEOTIDE SEQUENCE [LARGE SCALE GENOMIC DNA]</scope>
    <source>
        <strain evidence="3 4">CBS 172.35</strain>
    </source>
</reference>
<dbReference type="AlphaFoldDB" id="A0A559MEL7"/>
<dbReference type="Proteomes" id="UP000315522">
    <property type="component" value="Unassembled WGS sequence"/>
</dbReference>
<keyword evidence="4" id="KW-1185">Reference proteome</keyword>
<dbReference type="InterPro" id="IPR021842">
    <property type="entry name" value="DUF3435"/>
</dbReference>
<keyword evidence="1" id="KW-0175">Coiled coil</keyword>
<evidence type="ECO:0008006" key="5">
    <source>
        <dbReference type="Google" id="ProtNLM"/>
    </source>
</evidence>
<accession>A0A559MEL7</accession>
<dbReference type="PANTHER" id="PTHR37535">
    <property type="entry name" value="FLUG DOMAIN PROTEIN"/>
    <property type="match status" value="1"/>
</dbReference>
<gene>
    <name evidence="3" type="ORF">LAWI1_G006850</name>
</gene>
<dbReference type="EMBL" id="QGML01000553">
    <property type="protein sequence ID" value="TVY91412.1"/>
    <property type="molecule type" value="Genomic_DNA"/>
</dbReference>
<evidence type="ECO:0000313" key="4">
    <source>
        <dbReference type="Proteomes" id="UP000315522"/>
    </source>
</evidence>
<feature type="region of interest" description="Disordered" evidence="2">
    <location>
        <begin position="215"/>
        <end position="304"/>
    </location>
</feature>
<proteinExistence type="predicted"/>
<evidence type="ECO:0000256" key="1">
    <source>
        <dbReference type="SAM" id="Coils"/>
    </source>
</evidence>
<evidence type="ECO:0000256" key="2">
    <source>
        <dbReference type="SAM" id="MobiDB-lite"/>
    </source>
</evidence>
<feature type="region of interest" description="Disordered" evidence="2">
    <location>
        <begin position="718"/>
        <end position="753"/>
    </location>
</feature>
<protein>
    <recommendedName>
        <fullName evidence="5">FluG domain-containing protein</fullName>
    </recommendedName>
</protein>
<name>A0A559MEL7_9HELO</name>
<dbReference type="Pfam" id="PF11917">
    <property type="entry name" value="DUF3435"/>
    <property type="match status" value="1"/>
</dbReference>
<feature type="compositionally biased region" description="Pro residues" evidence="2">
    <location>
        <begin position="736"/>
        <end position="745"/>
    </location>
</feature>
<feature type="compositionally biased region" description="Acidic residues" evidence="2">
    <location>
        <begin position="250"/>
        <end position="292"/>
    </location>
</feature>
<evidence type="ECO:0000313" key="3">
    <source>
        <dbReference type="EMBL" id="TVY91412.1"/>
    </source>
</evidence>
<comment type="caution">
    <text evidence="3">The sequence shown here is derived from an EMBL/GenBank/DDBJ whole genome shotgun (WGS) entry which is preliminary data.</text>
</comment>
<organism evidence="3 4">
    <name type="scientific">Lachnellula willkommii</name>
    <dbReference type="NCBI Taxonomy" id="215461"/>
    <lineage>
        <taxon>Eukaryota</taxon>
        <taxon>Fungi</taxon>
        <taxon>Dikarya</taxon>
        <taxon>Ascomycota</taxon>
        <taxon>Pezizomycotina</taxon>
        <taxon>Leotiomycetes</taxon>
        <taxon>Helotiales</taxon>
        <taxon>Lachnaceae</taxon>
        <taxon>Lachnellula</taxon>
    </lineage>
</organism>
<feature type="coiled-coil region" evidence="1">
    <location>
        <begin position="621"/>
        <end position="648"/>
    </location>
</feature>
<dbReference type="PANTHER" id="PTHR37535:SF4">
    <property type="entry name" value="FLUG DOMAIN-CONTAINING PROTEIN"/>
    <property type="match status" value="1"/>
</dbReference>
<sequence>MAPTIQILAEITYRTLQNVLKRRVDANRILKERAKKVDLNNTQFLQPVDTENTRASVYYIRQKFTRYCDGHKDAGPWKTAILKQNCNKGRTMSFLRWICETCIAKRWKKGKRGKRKTVNQYWREFKMLYRRVNGCPVDANDSAEMVKYINTILKIEFDLDTTSKPKPVLGPDDLLLLLVQHWARDESVFPTEDDRLDVATIMLFLAYTGGRPAEFVHSSKGKASQDPLGEVEEANKAKQTQQSASKDYNGEDDIDDSLDYNDDSDAGDSPEFDVNDLFDSDDEADEEIDGDASYDSGYGTTEDTDVTMTEDVDDCYTTEVDESRELVQQACDAAELDEFREAIRSKALCYEDICLWIVQNPKRGERDLLAMEVSLRHHKGADNKPKPTTFLFRENPLPILCSISHILARAIRDDAILVDGYTSAEPFFATDLGAEGMKAMKVHWKPEWLKRPVFRKSVRAVDGTSWVKSKFEPMTYPTFAFYINRLGYDACLEDKLTCYCFRRGTANAVNGAAPDAIRDQVLRHDPNTGVYSAAYRDKFVRFNVQDAFLGSKISDDGLTRAFTHMSIRCNLGAPKDVPPEIMKPLFAADPDIVDLERRFNKLNIEIKWEYKFIKRAPQKVGKEYEDLRKQLKNARKSLEDEIKDVYRKIYFFEIYNEMMKRQLNRQFNKAVEEVEEVEPVLCDFSIDLSPQDIVSRKVSSINLFVALASRQEFQTRTRKPRSVLASKDLIKKESPAPKPFPPPGEFPLVCKKT</sequence>
<feature type="compositionally biased region" description="Polar residues" evidence="2">
    <location>
        <begin position="237"/>
        <end position="246"/>
    </location>
</feature>